<dbReference type="PANTHER" id="PTHR30050">
    <property type="entry name" value="CHROMOSOMAL REPLICATION INITIATOR PROTEIN DNAA"/>
    <property type="match status" value="1"/>
</dbReference>
<evidence type="ECO:0000313" key="2">
    <source>
        <dbReference type="EMBL" id="MFL1732200.1"/>
    </source>
</evidence>
<feature type="domain" description="Chromosomal replication initiator protein DnaA ATPAse" evidence="1">
    <location>
        <begin position="43"/>
        <end position="145"/>
    </location>
</feature>
<dbReference type="InterPro" id="IPR027417">
    <property type="entry name" value="P-loop_NTPase"/>
</dbReference>
<dbReference type="Pfam" id="PF00308">
    <property type="entry name" value="Bac_DnaA"/>
    <property type="match status" value="1"/>
</dbReference>
<evidence type="ECO:0000259" key="1">
    <source>
        <dbReference type="Pfam" id="PF00308"/>
    </source>
</evidence>
<protein>
    <submittedName>
        <fullName evidence="2">DnaA ATPase domain-containing protein</fullName>
    </submittedName>
</protein>
<proteinExistence type="predicted"/>
<name>A0ABW8U6N9_9GAMM</name>
<accession>A0ABW8U6N9</accession>
<dbReference type="EMBL" id="JBJJXE010000004">
    <property type="protein sequence ID" value="MFL1732200.1"/>
    <property type="molecule type" value="Genomic_DNA"/>
</dbReference>
<dbReference type="PANTHER" id="PTHR30050:SF5">
    <property type="entry name" value="DNAA REGULATORY INACTIVATOR HDA"/>
    <property type="match status" value="1"/>
</dbReference>
<organism evidence="2 3">
    <name type="scientific">Moraxella oculi</name>
    <dbReference type="NCBI Taxonomy" id="2940516"/>
    <lineage>
        <taxon>Bacteria</taxon>
        <taxon>Pseudomonadati</taxon>
        <taxon>Pseudomonadota</taxon>
        <taxon>Gammaproteobacteria</taxon>
        <taxon>Moraxellales</taxon>
        <taxon>Moraxellaceae</taxon>
        <taxon>Moraxella</taxon>
    </lineage>
</organism>
<dbReference type="RefSeq" id="WP_249100361.1">
    <property type="nucleotide sequence ID" value="NZ_JAMBAQ010000010.1"/>
</dbReference>
<dbReference type="InterPro" id="IPR013317">
    <property type="entry name" value="DnaA_dom"/>
</dbReference>
<dbReference type="Gene3D" id="3.40.50.300">
    <property type="entry name" value="P-loop containing nucleotide triphosphate hydrolases"/>
    <property type="match status" value="1"/>
</dbReference>
<keyword evidence="3" id="KW-1185">Reference proteome</keyword>
<dbReference type="Proteomes" id="UP001624684">
    <property type="component" value="Unassembled WGS sequence"/>
</dbReference>
<comment type="caution">
    <text evidence="2">The sequence shown here is derived from an EMBL/GenBank/DDBJ whole genome shotgun (WGS) entry which is preliminary data.</text>
</comment>
<gene>
    <name evidence="2" type="ORF">ACJHVH_04190</name>
</gene>
<evidence type="ECO:0000313" key="3">
    <source>
        <dbReference type="Proteomes" id="UP001624684"/>
    </source>
</evidence>
<sequence>MNDLIQPSLNLDLKQDASLSDFDGMGVMPVLTAIRELCVGNLREIFIIGEFGFGKTHLAAAVYREYTQNYKKSAITLSLGDLIDNDEDVGALIGLEMFDLIIIDDLHLVQRSREWQESLFHLINRVREQNRQMIFLSDSPARELEIGLLDLMTRLSLAPTFRLPTNESIEDRHALLASILRRKNWRLPKQIFDYIIHHGPRNAGDMILILDKISPLLTHLSRVQVPKKKIDEAKNIIERETFLLEISEHKLDS</sequence>
<reference evidence="2 3" key="1">
    <citation type="submission" date="2024-11" db="EMBL/GenBank/DDBJ databases">
        <title>First Report of Moraxella oculi in Brazil in an Infectious Bovine Keratoconjunctivitis Outbreak.</title>
        <authorList>
            <person name="Carvalho C.V."/>
            <person name="Domingues R."/>
            <person name="Coutinho C."/>
            <person name="Honorio N.T.B.S."/>
            <person name="Faza D.R.L.R."/>
            <person name="Carvalho W.A."/>
            <person name="Machado A.B.F."/>
            <person name="Martins M.F."/>
            <person name="Gaspar E.B."/>
        </authorList>
    </citation>
    <scope>NUCLEOTIDE SEQUENCE [LARGE SCALE GENOMIC DNA]</scope>
    <source>
        <strain evidence="2 3">2117LE</strain>
    </source>
</reference>
<dbReference type="SUPFAM" id="SSF52540">
    <property type="entry name" value="P-loop containing nucleoside triphosphate hydrolases"/>
    <property type="match status" value="1"/>
</dbReference>